<dbReference type="SMART" id="SM00901">
    <property type="entry name" value="FRG"/>
    <property type="match status" value="1"/>
</dbReference>
<gene>
    <name evidence="3" type="ORF">D4765_17135</name>
</gene>
<sequence>MLTFMASKSGDTGSSDTSKPIPARPEVQSPPETKKGNKAVRGQGLLDEKETFVGSPPAGTFANISAAQQESMRPLIAALAGQMTNPFAGALAVLSAQTSAPLLAAIAAQTSDWFPSSLVMAAMAAPDISSLVGALSRPALTPQPREHRTPSDFFAKFEVEIRSVPELLKALAVTQEKNNDLKLLWRGQQNADWPVDSSLTRLLRDGGNEVGEEQMMAVELSQVQTATVWGQPIPFGALNFLAELQHQSVPTRLIDVSLDPETAVWFAVQESAKNDNRDARLFSWGRSAAPKRGKLIETPTEIPLARGDAFWHDWTDRDARQRNNWGTGTILQWWNPPARNERMRAQRAAFLFDAEPIIDPRMRSQFTVRFNEDWKDNEIAEATRIVGFPSEHNKRAQHNPDRIVPMFTFRIAAAVKPAIRTYLENKGLSEKSLFPDHAGLISHLRNPALYRPVAVAN</sequence>
<feature type="domain" description="FRG" evidence="2">
    <location>
        <begin position="179"/>
        <end position="282"/>
    </location>
</feature>
<dbReference type="Proteomes" id="UP000306192">
    <property type="component" value="Unassembled WGS sequence"/>
</dbReference>
<evidence type="ECO:0000256" key="1">
    <source>
        <dbReference type="SAM" id="MobiDB-lite"/>
    </source>
</evidence>
<keyword evidence="4" id="KW-1185">Reference proteome</keyword>
<dbReference type="AlphaFoldDB" id="A0A4T2BGU3"/>
<dbReference type="InterPro" id="IPR014966">
    <property type="entry name" value="FRG-dom"/>
</dbReference>
<evidence type="ECO:0000313" key="3">
    <source>
        <dbReference type="EMBL" id="TIH30467.1"/>
    </source>
</evidence>
<feature type="compositionally biased region" description="Low complexity" evidence="1">
    <location>
        <begin position="7"/>
        <end position="19"/>
    </location>
</feature>
<comment type="caution">
    <text evidence="3">The sequence shown here is derived from an EMBL/GenBank/DDBJ whole genome shotgun (WGS) entry which is preliminary data.</text>
</comment>
<accession>A0A4T2BGU3</accession>
<protein>
    <submittedName>
        <fullName evidence="3">FRG domain-containing protein</fullName>
    </submittedName>
</protein>
<reference evidence="3 4" key="1">
    <citation type="journal article" date="2019" name="Microorganisms">
        <title>Systematic Affiliation and Genome Analysis of Subtercola vilae DB165(T) with Particular Emphasis on Cold Adaptation of an Isolate from a High-Altitude Cold Volcano Lake.</title>
        <authorList>
            <person name="Villalobos A.S."/>
            <person name="Wiese J."/>
            <person name="Imhoff J.F."/>
            <person name="Dorador C."/>
            <person name="Keller A."/>
            <person name="Hentschel U."/>
        </authorList>
    </citation>
    <scope>NUCLEOTIDE SEQUENCE [LARGE SCALE GENOMIC DNA]</scope>
    <source>
        <strain evidence="3 4">DB165</strain>
    </source>
</reference>
<proteinExistence type="predicted"/>
<dbReference type="Pfam" id="PF08867">
    <property type="entry name" value="FRG"/>
    <property type="match status" value="1"/>
</dbReference>
<organism evidence="3 4">
    <name type="scientific">Subtercola vilae</name>
    <dbReference type="NCBI Taxonomy" id="2056433"/>
    <lineage>
        <taxon>Bacteria</taxon>
        <taxon>Bacillati</taxon>
        <taxon>Actinomycetota</taxon>
        <taxon>Actinomycetes</taxon>
        <taxon>Micrococcales</taxon>
        <taxon>Microbacteriaceae</taxon>
        <taxon>Subtercola</taxon>
    </lineage>
</organism>
<evidence type="ECO:0000313" key="4">
    <source>
        <dbReference type="Proteomes" id="UP000306192"/>
    </source>
</evidence>
<dbReference type="EMBL" id="QYRT01000051">
    <property type="protein sequence ID" value="TIH30467.1"/>
    <property type="molecule type" value="Genomic_DNA"/>
</dbReference>
<feature type="region of interest" description="Disordered" evidence="1">
    <location>
        <begin position="1"/>
        <end position="43"/>
    </location>
</feature>
<name>A0A4T2BGU3_9MICO</name>
<evidence type="ECO:0000259" key="2">
    <source>
        <dbReference type="SMART" id="SM00901"/>
    </source>
</evidence>